<evidence type="ECO:0000313" key="1">
    <source>
        <dbReference type="EMBL" id="KAJ7532637.1"/>
    </source>
</evidence>
<comment type="caution">
    <text evidence="1">The sequence shown here is derived from an EMBL/GenBank/DDBJ whole genome shotgun (WGS) entry which is preliminary data.</text>
</comment>
<organism evidence="1 2">
    <name type="scientific">Diphasiastrum complanatum</name>
    <name type="common">Issler's clubmoss</name>
    <name type="synonym">Lycopodium complanatum</name>
    <dbReference type="NCBI Taxonomy" id="34168"/>
    <lineage>
        <taxon>Eukaryota</taxon>
        <taxon>Viridiplantae</taxon>
        <taxon>Streptophyta</taxon>
        <taxon>Embryophyta</taxon>
        <taxon>Tracheophyta</taxon>
        <taxon>Lycopodiopsida</taxon>
        <taxon>Lycopodiales</taxon>
        <taxon>Lycopodiaceae</taxon>
        <taxon>Lycopodioideae</taxon>
        <taxon>Diphasiastrum</taxon>
    </lineage>
</organism>
<proteinExistence type="predicted"/>
<reference evidence="2" key="1">
    <citation type="journal article" date="2024" name="Proc. Natl. Acad. Sci. U.S.A.">
        <title>Extraordinary preservation of gene collinearity over three hundred million years revealed in homosporous lycophytes.</title>
        <authorList>
            <person name="Li C."/>
            <person name="Wickell D."/>
            <person name="Kuo L.Y."/>
            <person name="Chen X."/>
            <person name="Nie B."/>
            <person name="Liao X."/>
            <person name="Peng D."/>
            <person name="Ji J."/>
            <person name="Jenkins J."/>
            <person name="Williams M."/>
            <person name="Shu S."/>
            <person name="Plott C."/>
            <person name="Barry K."/>
            <person name="Rajasekar S."/>
            <person name="Grimwood J."/>
            <person name="Han X."/>
            <person name="Sun S."/>
            <person name="Hou Z."/>
            <person name="He W."/>
            <person name="Dai G."/>
            <person name="Sun C."/>
            <person name="Schmutz J."/>
            <person name="Leebens-Mack J.H."/>
            <person name="Li F.W."/>
            <person name="Wang L."/>
        </authorList>
    </citation>
    <scope>NUCLEOTIDE SEQUENCE [LARGE SCALE GENOMIC DNA]</scope>
    <source>
        <strain evidence="2">cv. PW_Plant_1</strain>
    </source>
</reference>
<gene>
    <name evidence="1" type="ORF">O6H91_13G012400</name>
</gene>
<accession>A0ACC2BT93</accession>
<sequence length="595" mass="67666">MSSGGWVHRNGFAPQIHASTPLLQCRKYGSKGGTAPVLQQWRVSKSLERWGARFIRLVSNRRTGIFAATLLAFVSLLMLVNDVKLVSAPLKRFTALPIRESWNLTGLPPNKTLNGTSAHWSMSIHTASTDTFQNNTGSGWGTLHERPDIQQRHVGRLRTHLPLLLSNPSLPPWHPCGTFSLPPPPADRKRTGPRPCPVCYLPVKEALREMPVSKFVAPYILKDLSYVHQQDAMEGFGLVGGTDFGGHQTMEEREKSFQIRESMHIHCGFARGLRPGVGSGFDFDEIDHIDMDNCYGVVVASAIFGNYDVLQQPKNIGEEAKSNVCFFMFVDEETAASLSKADFNQTSRKSGLWRIIVVYNLPFRDARRNGKVPKLLIHRLFPNARFSLWVDGKLELVVDPYQILERFLWRSNDSFAISKHYRRFDVYIEAEANKAARKYDNASIDAQVEFYRKEGLAPYSSSKLPIVSDVPEGCVIIREHTPITNLFGCLWFNEVDHFTARDQLSFAIVRDKLMTQIPWRVNMFLDCERRNFVVQTYHKDLLQLLSNHKSPKEPLPSVTAPDTKSKDPHLPQKNRKILPSRKKTGKRKRMDKEQS</sequence>
<protein>
    <submittedName>
        <fullName evidence="1">Uncharacterized protein</fullName>
    </submittedName>
</protein>
<dbReference type="Proteomes" id="UP001162992">
    <property type="component" value="Chromosome 13"/>
</dbReference>
<name>A0ACC2BT93_DIPCM</name>
<dbReference type="EMBL" id="CM055104">
    <property type="protein sequence ID" value="KAJ7532637.1"/>
    <property type="molecule type" value="Genomic_DNA"/>
</dbReference>
<keyword evidence="2" id="KW-1185">Reference proteome</keyword>
<evidence type="ECO:0000313" key="2">
    <source>
        <dbReference type="Proteomes" id="UP001162992"/>
    </source>
</evidence>